<feature type="chain" id="PRO_5014817561" description="Secreted protein" evidence="2">
    <location>
        <begin position="28"/>
        <end position="286"/>
    </location>
</feature>
<sequence length="286" mass="29793">MMENGMGRGCSALACVVGLLVSPAAWAQDPAPTPADPGTAAAPPEGSAPPMEPTAIAPAPATAGDAAAPTPAPGTTEPVAEPPAPESQIPSWFRVDADGGGLQVWAGATHKVGPIDLASDIFLTTYGFAEFDIGPAFTLGPVILNPMVGMGFNFISRQPAALIAPQLYTFIDVKPVYFESWISTSFSSIFTDGAQDSFYTRDFLLVYPTDDFGIGPHFELTYGLNESAGDDAAGVPPSVADILSLQVGGVVGLNYGTGNKLLLYLGYETQAEDNKLAGRFTFIHNF</sequence>
<feature type="region of interest" description="Disordered" evidence="1">
    <location>
        <begin position="28"/>
        <end position="92"/>
    </location>
</feature>
<proteinExistence type="predicted"/>
<evidence type="ECO:0000313" key="4">
    <source>
        <dbReference type="Proteomes" id="UP000238348"/>
    </source>
</evidence>
<accession>A0A2L0ERJ9</accession>
<evidence type="ECO:0000256" key="2">
    <source>
        <dbReference type="SAM" id="SignalP"/>
    </source>
</evidence>
<evidence type="ECO:0000256" key="1">
    <source>
        <dbReference type="SAM" id="MobiDB-lite"/>
    </source>
</evidence>
<dbReference type="RefSeq" id="WP_159396983.1">
    <property type="nucleotide sequence ID" value="NZ_CP012673.1"/>
</dbReference>
<feature type="compositionally biased region" description="Low complexity" evidence="1">
    <location>
        <begin position="53"/>
        <end position="79"/>
    </location>
</feature>
<evidence type="ECO:0000313" key="3">
    <source>
        <dbReference type="EMBL" id="AUX41890.1"/>
    </source>
</evidence>
<protein>
    <recommendedName>
        <fullName evidence="5">Secreted protein</fullName>
    </recommendedName>
</protein>
<name>A0A2L0ERJ9_SORCE</name>
<dbReference type="AlphaFoldDB" id="A0A2L0ERJ9"/>
<dbReference type="Proteomes" id="UP000238348">
    <property type="component" value="Chromosome"/>
</dbReference>
<gene>
    <name evidence="3" type="ORF">SOCE26_033150</name>
</gene>
<reference evidence="3 4" key="1">
    <citation type="submission" date="2015-09" db="EMBL/GenBank/DDBJ databases">
        <title>Sorangium comparison.</title>
        <authorList>
            <person name="Zaburannyi N."/>
            <person name="Bunk B."/>
            <person name="Overmann J."/>
            <person name="Mueller R."/>
        </authorList>
    </citation>
    <scope>NUCLEOTIDE SEQUENCE [LARGE SCALE GENOMIC DNA]</scope>
    <source>
        <strain evidence="3 4">So ce26</strain>
    </source>
</reference>
<keyword evidence="2" id="KW-0732">Signal</keyword>
<dbReference type="EMBL" id="CP012673">
    <property type="protein sequence ID" value="AUX41890.1"/>
    <property type="molecule type" value="Genomic_DNA"/>
</dbReference>
<evidence type="ECO:0008006" key="5">
    <source>
        <dbReference type="Google" id="ProtNLM"/>
    </source>
</evidence>
<dbReference type="OrthoDB" id="5509785at2"/>
<organism evidence="3 4">
    <name type="scientific">Sorangium cellulosum</name>
    <name type="common">Polyangium cellulosum</name>
    <dbReference type="NCBI Taxonomy" id="56"/>
    <lineage>
        <taxon>Bacteria</taxon>
        <taxon>Pseudomonadati</taxon>
        <taxon>Myxococcota</taxon>
        <taxon>Polyangia</taxon>
        <taxon>Polyangiales</taxon>
        <taxon>Polyangiaceae</taxon>
        <taxon>Sorangium</taxon>
    </lineage>
</organism>
<feature type="signal peptide" evidence="2">
    <location>
        <begin position="1"/>
        <end position="27"/>
    </location>
</feature>
<feature type="compositionally biased region" description="Low complexity" evidence="1">
    <location>
        <begin position="28"/>
        <end position="44"/>
    </location>
</feature>